<comment type="caution">
    <text evidence="1">The sequence shown here is derived from an EMBL/GenBank/DDBJ whole genome shotgun (WGS) entry which is preliminary data.</text>
</comment>
<accession>A0A7J8SEU9</accession>
<feature type="non-terminal residue" evidence="1">
    <location>
        <position position="1"/>
    </location>
</feature>
<organism evidence="1 2">
    <name type="scientific">Gossypium davidsonii</name>
    <name type="common">Davidson's cotton</name>
    <name type="synonym">Gossypium klotzschianum subsp. davidsonii</name>
    <dbReference type="NCBI Taxonomy" id="34287"/>
    <lineage>
        <taxon>Eukaryota</taxon>
        <taxon>Viridiplantae</taxon>
        <taxon>Streptophyta</taxon>
        <taxon>Embryophyta</taxon>
        <taxon>Tracheophyta</taxon>
        <taxon>Spermatophyta</taxon>
        <taxon>Magnoliopsida</taxon>
        <taxon>eudicotyledons</taxon>
        <taxon>Gunneridae</taxon>
        <taxon>Pentapetalae</taxon>
        <taxon>rosids</taxon>
        <taxon>malvids</taxon>
        <taxon>Malvales</taxon>
        <taxon>Malvaceae</taxon>
        <taxon>Malvoideae</taxon>
        <taxon>Gossypium</taxon>
    </lineage>
</organism>
<proteinExistence type="predicted"/>
<name>A0A7J8SEU9_GOSDV</name>
<gene>
    <name evidence="1" type="ORF">Godav_009793</name>
</gene>
<evidence type="ECO:0000313" key="2">
    <source>
        <dbReference type="Proteomes" id="UP000593561"/>
    </source>
</evidence>
<protein>
    <submittedName>
        <fullName evidence="1">Uncharacterized protein</fullName>
    </submittedName>
</protein>
<dbReference type="PANTHER" id="PTHR35732">
    <property type="entry name" value="OS10G0545100 PROTEIN"/>
    <property type="match status" value="1"/>
</dbReference>
<dbReference type="Proteomes" id="UP000593561">
    <property type="component" value="Unassembled WGS sequence"/>
</dbReference>
<dbReference type="AlphaFoldDB" id="A0A7J8SEU9"/>
<reference evidence="1 2" key="1">
    <citation type="journal article" date="2019" name="Genome Biol. Evol.">
        <title>Insights into the evolution of the New World diploid cottons (Gossypium, subgenus Houzingenia) based on genome sequencing.</title>
        <authorList>
            <person name="Grover C.E."/>
            <person name="Arick M.A. 2nd"/>
            <person name="Thrash A."/>
            <person name="Conover J.L."/>
            <person name="Sanders W.S."/>
            <person name="Peterson D.G."/>
            <person name="Frelichowski J.E."/>
            <person name="Scheffler J.A."/>
            <person name="Scheffler B.E."/>
            <person name="Wendel J.F."/>
        </authorList>
    </citation>
    <scope>NUCLEOTIDE SEQUENCE [LARGE SCALE GENOMIC DNA]</scope>
    <source>
        <strain evidence="1">27</strain>
        <tissue evidence="1">Leaf</tissue>
    </source>
</reference>
<dbReference type="PANTHER" id="PTHR35732:SF1">
    <property type="entry name" value="OS10G0545100 PROTEIN"/>
    <property type="match status" value="1"/>
</dbReference>
<keyword evidence="2" id="KW-1185">Reference proteome</keyword>
<sequence>MAFSVGFRFNLLGKPQSSLIPSVSSISFAVSSFSANNVVFDGFKKQNNSITQTRASAEGLPSELAEDSKFVPLNADDPTYGPPALLLLGFEVGEAEKVMFGNILLVFLDETSLSVVHSFQSLNRMTALLALQILHVFFEQIRQFLKELDGDFMEIIYCTEDMINGSLWEAVNTRQPNLEQVKIAKSLPRICFFSGLSGEEMMMFIDAFPET</sequence>
<dbReference type="EMBL" id="JABFAC010000009">
    <property type="protein sequence ID" value="MBA0624435.1"/>
    <property type="molecule type" value="Genomic_DNA"/>
</dbReference>
<evidence type="ECO:0000313" key="1">
    <source>
        <dbReference type="EMBL" id="MBA0624435.1"/>
    </source>
</evidence>